<protein>
    <submittedName>
        <fullName evidence="8">ABC-2 type transport system ATP-binding protein</fullName>
    </submittedName>
</protein>
<keyword evidence="9" id="KW-1185">Reference proteome</keyword>
<keyword evidence="5" id="KW-0046">Antibiotic resistance</keyword>
<evidence type="ECO:0000256" key="1">
    <source>
        <dbReference type="ARBA" id="ARBA00004202"/>
    </source>
</evidence>
<dbReference type="Proteomes" id="UP000198122">
    <property type="component" value="Unassembled WGS sequence"/>
</dbReference>
<dbReference type="InterPro" id="IPR003439">
    <property type="entry name" value="ABC_transporter-like_ATP-bd"/>
</dbReference>
<evidence type="ECO:0000313" key="8">
    <source>
        <dbReference type="EMBL" id="SNC74333.1"/>
    </source>
</evidence>
<dbReference type="PROSITE" id="PS50893">
    <property type="entry name" value="ABC_TRANSPORTER_2"/>
    <property type="match status" value="1"/>
</dbReference>
<dbReference type="PANTHER" id="PTHR42711:SF19">
    <property type="entry name" value="DOXORUBICIN RESISTANCE ATP-BINDING PROTEIN DRRA"/>
    <property type="match status" value="1"/>
</dbReference>
<evidence type="ECO:0000313" key="9">
    <source>
        <dbReference type="Proteomes" id="UP000198122"/>
    </source>
</evidence>
<evidence type="ECO:0000256" key="4">
    <source>
        <dbReference type="ARBA" id="ARBA00022840"/>
    </source>
</evidence>
<evidence type="ECO:0000256" key="6">
    <source>
        <dbReference type="SAM" id="MobiDB-lite"/>
    </source>
</evidence>
<evidence type="ECO:0000259" key="7">
    <source>
        <dbReference type="PROSITE" id="PS50893"/>
    </source>
</evidence>
<dbReference type="InterPro" id="IPR003593">
    <property type="entry name" value="AAA+_ATPase"/>
</dbReference>
<dbReference type="Pfam" id="PF00005">
    <property type="entry name" value="ABC_tran"/>
    <property type="match status" value="1"/>
</dbReference>
<feature type="domain" description="ABC transporter" evidence="7">
    <location>
        <begin position="32"/>
        <end position="262"/>
    </location>
</feature>
<dbReference type="OrthoDB" id="9804819at2"/>
<keyword evidence="2" id="KW-0813">Transport</keyword>
<accession>A0A212U7V7</accession>
<evidence type="ECO:0000256" key="3">
    <source>
        <dbReference type="ARBA" id="ARBA00022741"/>
    </source>
</evidence>
<organism evidence="8 9">
    <name type="scientific">Kytococcus aerolatus</name>
    <dbReference type="NCBI Taxonomy" id="592308"/>
    <lineage>
        <taxon>Bacteria</taxon>
        <taxon>Bacillati</taxon>
        <taxon>Actinomycetota</taxon>
        <taxon>Actinomycetes</taxon>
        <taxon>Micrococcales</taxon>
        <taxon>Kytococcaceae</taxon>
        <taxon>Kytococcus</taxon>
    </lineage>
</organism>
<dbReference type="GO" id="GO:0046677">
    <property type="term" value="P:response to antibiotic"/>
    <property type="evidence" value="ECO:0007669"/>
    <property type="project" value="UniProtKB-KW"/>
</dbReference>
<dbReference type="Gene3D" id="3.40.50.300">
    <property type="entry name" value="P-loop containing nucleotide triphosphate hydrolases"/>
    <property type="match status" value="1"/>
</dbReference>
<name>A0A212U7V7_9MICO</name>
<dbReference type="GO" id="GO:0016887">
    <property type="term" value="F:ATP hydrolysis activity"/>
    <property type="evidence" value="ECO:0007669"/>
    <property type="project" value="InterPro"/>
</dbReference>
<dbReference type="PANTHER" id="PTHR42711">
    <property type="entry name" value="ABC TRANSPORTER ATP-BINDING PROTEIN"/>
    <property type="match status" value="1"/>
</dbReference>
<evidence type="ECO:0000256" key="2">
    <source>
        <dbReference type="ARBA" id="ARBA00022448"/>
    </source>
</evidence>
<dbReference type="SMART" id="SM00382">
    <property type="entry name" value="AAA"/>
    <property type="match status" value="1"/>
</dbReference>
<dbReference type="InterPro" id="IPR050763">
    <property type="entry name" value="ABC_transporter_ATP-binding"/>
</dbReference>
<feature type="region of interest" description="Disordered" evidence="6">
    <location>
        <begin position="1"/>
        <end position="32"/>
    </location>
</feature>
<dbReference type="GO" id="GO:0005886">
    <property type="term" value="C:plasma membrane"/>
    <property type="evidence" value="ECO:0007669"/>
    <property type="project" value="UniProtKB-SubCell"/>
</dbReference>
<dbReference type="GO" id="GO:0005524">
    <property type="term" value="F:ATP binding"/>
    <property type="evidence" value="ECO:0007669"/>
    <property type="project" value="UniProtKB-KW"/>
</dbReference>
<dbReference type="AlphaFoldDB" id="A0A212U7V7"/>
<dbReference type="InterPro" id="IPR027417">
    <property type="entry name" value="P-loop_NTPase"/>
</dbReference>
<dbReference type="SUPFAM" id="SSF52540">
    <property type="entry name" value="P-loop containing nucleoside triphosphate hydrolases"/>
    <property type="match status" value="1"/>
</dbReference>
<dbReference type="CDD" id="cd03230">
    <property type="entry name" value="ABC_DR_subfamily_A"/>
    <property type="match status" value="1"/>
</dbReference>
<keyword evidence="4 8" id="KW-0067">ATP-binding</keyword>
<proteinExistence type="predicted"/>
<evidence type="ECO:0000256" key="5">
    <source>
        <dbReference type="ARBA" id="ARBA00023251"/>
    </source>
</evidence>
<keyword evidence="3" id="KW-0547">Nucleotide-binding</keyword>
<sequence length="281" mass="29234">MSRPAPGAAYPPRMDHHEEQGPRPPSTHPPAMEWRGLSKTFDGHRAVAGVDLVVPAGSLFGLVGPNGAGKTTALSMATGLLRPDEGTASVLGHDVWADPARAKGLMGVLPDGVRLFDRLSGRELVTYAGRLHGLPRELAAERAADLLRVLGLEAAGEKLVVDYSAGMTKKIGLACALVHAPRLLVLDEPFEAVDPVSGQGIRTLLREFVAGGGTVVLSSHVMELVETLCTHVAVLAAGRLVAAGPVDEVRAGSSLQDRFLHIVGAPEGSTGGLPWLASSSV</sequence>
<reference evidence="8 9" key="1">
    <citation type="submission" date="2017-06" db="EMBL/GenBank/DDBJ databases">
        <authorList>
            <person name="Kim H.J."/>
            <person name="Triplett B.A."/>
        </authorList>
    </citation>
    <scope>NUCLEOTIDE SEQUENCE [LARGE SCALE GENOMIC DNA]</scope>
    <source>
        <strain evidence="8 9">DSM 22179</strain>
    </source>
</reference>
<gene>
    <name evidence="8" type="ORF">SAMN05445756_2256</name>
</gene>
<comment type="subcellular location">
    <subcellularLocation>
        <location evidence="1">Cell membrane</location>
        <topology evidence="1">Peripheral membrane protein</topology>
    </subcellularLocation>
</comment>
<dbReference type="EMBL" id="FYEZ01000004">
    <property type="protein sequence ID" value="SNC74333.1"/>
    <property type="molecule type" value="Genomic_DNA"/>
</dbReference>